<dbReference type="Proteomes" id="UP001295684">
    <property type="component" value="Unassembled WGS sequence"/>
</dbReference>
<sequence length="96" mass="11284">MNKRKVKEQKRKSSVKELEVQNFEDSQLFKMMNERNDQNDMFMFTERHDVEACHSMAHYSFLSHNSDSTGNATSGKSLQQKRAAEYTPSFNPFLQE</sequence>
<dbReference type="AlphaFoldDB" id="A0AAD2D2W9"/>
<evidence type="ECO:0000256" key="1">
    <source>
        <dbReference type="SAM" id="MobiDB-lite"/>
    </source>
</evidence>
<dbReference type="EMBL" id="CAMPGE010019739">
    <property type="protein sequence ID" value="CAI2378052.1"/>
    <property type="molecule type" value="Genomic_DNA"/>
</dbReference>
<comment type="caution">
    <text evidence="2">The sequence shown here is derived from an EMBL/GenBank/DDBJ whole genome shotgun (WGS) entry which is preliminary data.</text>
</comment>
<gene>
    <name evidence="2" type="ORF">ECRASSUSDP1_LOCUS19443</name>
</gene>
<feature type="region of interest" description="Disordered" evidence="1">
    <location>
        <begin position="65"/>
        <end position="96"/>
    </location>
</feature>
<keyword evidence="3" id="KW-1185">Reference proteome</keyword>
<name>A0AAD2D2W9_EUPCR</name>
<reference evidence="2" key="1">
    <citation type="submission" date="2023-07" db="EMBL/GenBank/DDBJ databases">
        <authorList>
            <consortium name="AG Swart"/>
            <person name="Singh M."/>
            <person name="Singh A."/>
            <person name="Seah K."/>
            <person name="Emmerich C."/>
        </authorList>
    </citation>
    <scope>NUCLEOTIDE SEQUENCE</scope>
    <source>
        <strain evidence="2">DP1</strain>
    </source>
</reference>
<evidence type="ECO:0000313" key="3">
    <source>
        <dbReference type="Proteomes" id="UP001295684"/>
    </source>
</evidence>
<evidence type="ECO:0000313" key="2">
    <source>
        <dbReference type="EMBL" id="CAI2378052.1"/>
    </source>
</evidence>
<organism evidence="2 3">
    <name type="scientific">Euplotes crassus</name>
    <dbReference type="NCBI Taxonomy" id="5936"/>
    <lineage>
        <taxon>Eukaryota</taxon>
        <taxon>Sar</taxon>
        <taxon>Alveolata</taxon>
        <taxon>Ciliophora</taxon>
        <taxon>Intramacronucleata</taxon>
        <taxon>Spirotrichea</taxon>
        <taxon>Hypotrichia</taxon>
        <taxon>Euplotida</taxon>
        <taxon>Euplotidae</taxon>
        <taxon>Moneuplotes</taxon>
    </lineage>
</organism>
<accession>A0AAD2D2W9</accession>
<feature type="compositionally biased region" description="Polar residues" evidence="1">
    <location>
        <begin position="65"/>
        <end position="80"/>
    </location>
</feature>
<protein>
    <submittedName>
        <fullName evidence="2">Uncharacterized protein</fullName>
    </submittedName>
</protein>
<proteinExistence type="predicted"/>